<name>A0A2G1QRX3_9HYPH</name>
<organism evidence="1 2">
    <name type="scientific">Zhengella mangrovi</name>
    <dbReference type="NCBI Taxonomy" id="1982044"/>
    <lineage>
        <taxon>Bacteria</taxon>
        <taxon>Pseudomonadati</taxon>
        <taxon>Pseudomonadota</taxon>
        <taxon>Alphaproteobacteria</taxon>
        <taxon>Hyphomicrobiales</taxon>
        <taxon>Notoacmeibacteraceae</taxon>
        <taxon>Zhengella</taxon>
    </lineage>
</organism>
<proteinExistence type="predicted"/>
<evidence type="ECO:0000313" key="1">
    <source>
        <dbReference type="EMBL" id="PHP68210.1"/>
    </source>
</evidence>
<evidence type="ECO:0000313" key="2">
    <source>
        <dbReference type="Proteomes" id="UP000221168"/>
    </source>
</evidence>
<accession>A0A2G1QRX3</accession>
<reference evidence="1 2" key="1">
    <citation type="submission" date="2017-10" db="EMBL/GenBank/DDBJ databases">
        <title>Sedimentibacterium mangrovi gen. nov., sp. nov., a novel member of family Phyllobacteriacea isolated from mangrove sediment.</title>
        <authorList>
            <person name="Liao H."/>
            <person name="Tian Y."/>
        </authorList>
    </citation>
    <scope>NUCLEOTIDE SEQUENCE [LARGE SCALE GENOMIC DNA]</scope>
    <source>
        <strain evidence="1 2">X9-2-2</strain>
    </source>
</reference>
<sequence>MAPVASAFGSERLCARPELEWSVWLRDVEQRNPGLRHRDLAGPERDEVLRAYSCLEAGGTCPPDTVWVLHCAGNGKVLLAFVKDGCVTMAEDMAVEDYMTLIQGGDPC</sequence>
<dbReference type="AlphaFoldDB" id="A0A2G1QRX3"/>
<keyword evidence="2" id="KW-1185">Reference proteome</keyword>
<gene>
    <name evidence="1" type="ORF">CSC94_06035</name>
</gene>
<dbReference type="EMBL" id="PDVP01000002">
    <property type="protein sequence ID" value="PHP68210.1"/>
    <property type="molecule type" value="Genomic_DNA"/>
</dbReference>
<protein>
    <submittedName>
        <fullName evidence="1">Uncharacterized protein</fullName>
    </submittedName>
</protein>
<dbReference type="Proteomes" id="UP000221168">
    <property type="component" value="Unassembled WGS sequence"/>
</dbReference>
<comment type="caution">
    <text evidence="1">The sequence shown here is derived from an EMBL/GenBank/DDBJ whole genome shotgun (WGS) entry which is preliminary data.</text>
</comment>